<evidence type="ECO:0000313" key="1">
    <source>
        <dbReference type="EMBL" id="MDE8692726.1"/>
    </source>
</evidence>
<organism evidence="1 2">
    <name type="scientific">Bacteroides cellulosilyticus</name>
    <dbReference type="NCBI Taxonomy" id="246787"/>
    <lineage>
        <taxon>Bacteria</taxon>
        <taxon>Pseudomonadati</taxon>
        <taxon>Bacteroidota</taxon>
        <taxon>Bacteroidia</taxon>
        <taxon>Bacteroidales</taxon>
        <taxon>Bacteroidaceae</taxon>
        <taxon>Bacteroides</taxon>
    </lineage>
</organism>
<name>A0AAW6LUG0_9BACE</name>
<gene>
    <name evidence="1" type="ORF">PZH42_01270</name>
</gene>
<comment type="caution">
    <text evidence="1">The sequence shown here is derived from an EMBL/GenBank/DDBJ whole genome shotgun (WGS) entry which is preliminary data.</text>
</comment>
<reference evidence="1" key="1">
    <citation type="submission" date="2023-03" db="EMBL/GenBank/DDBJ databases">
        <title>DFI Biobank Strains.</title>
        <authorList>
            <person name="Mostad J."/>
            <person name="Paddock L."/>
            <person name="Medina S."/>
            <person name="Waligurski E."/>
            <person name="Barat B."/>
            <person name="Smith R."/>
            <person name="Burgo V."/>
            <person name="Metcalfe C."/>
            <person name="Woodson C."/>
            <person name="Sundararajan A."/>
            <person name="Ramaswamy R."/>
            <person name="Lin H."/>
            <person name="Pamer E.G."/>
        </authorList>
    </citation>
    <scope>NUCLEOTIDE SEQUENCE</scope>
    <source>
        <strain evidence="1">DFI.9.5</strain>
    </source>
</reference>
<dbReference type="RefSeq" id="WP_176932259.1">
    <property type="nucleotide sequence ID" value="NZ_JANFZY010000008.1"/>
</dbReference>
<evidence type="ECO:0000313" key="2">
    <source>
        <dbReference type="Proteomes" id="UP001221924"/>
    </source>
</evidence>
<protein>
    <submittedName>
        <fullName evidence="1">Uncharacterized protein</fullName>
    </submittedName>
</protein>
<dbReference type="AlphaFoldDB" id="A0AAW6LUG0"/>
<sequence length="79" mass="9457">MSDITNIINEKPTFYAKYLLAQLYKQIDVNKTKLLYDTLEENASLHILPRSFRMRCCRLKRKMGVDCDLLPEFIKKLFR</sequence>
<proteinExistence type="predicted"/>
<accession>A0AAW6LUG0</accession>
<dbReference type="Proteomes" id="UP001221924">
    <property type="component" value="Unassembled WGS sequence"/>
</dbReference>
<dbReference type="EMBL" id="JARFID010000001">
    <property type="protein sequence ID" value="MDE8692726.1"/>
    <property type="molecule type" value="Genomic_DNA"/>
</dbReference>